<dbReference type="Proteomes" id="UP001295469">
    <property type="component" value="Chromosome C04"/>
</dbReference>
<sequence>SRYPDLSLSPTIPPRLTKTGEEGPGGQTETMLNPLWSGFELVMTDTSAELEIHMQQLYLSKKEKYGALICPRNK</sequence>
<reference evidence="2" key="1">
    <citation type="submission" date="2021-01" db="EMBL/GenBank/DDBJ databases">
        <authorList>
            <consortium name="Genoscope - CEA"/>
            <person name="William W."/>
        </authorList>
    </citation>
    <scope>NUCLEOTIDE SEQUENCE</scope>
</reference>
<organism evidence="2">
    <name type="scientific">Brassica napus</name>
    <name type="common">Rape</name>
    <dbReference type="NCBI Taxonomy" id="3708"/>
    <lineage>
        <taxon>Eukaryota</taxon>
        <taxon>Viridiplantae</taxon>
        <taxon>Streptophyta</taxon>
        <taxon>Embryophyta</taxon>
        <taxon>Tracheophyta</taxon>
        <taxon>Spermatophyta</taxon>
        <taxon>Magnoliopsida</taxon>
        <taxon>eudicotyledons</taxon>
        <taxon>Gunneridae</taxon>
        <taxon>Pentapetalae</taxon>
        <taxon>rosids</taxon>
        <taxon>malvids</taxon>
        <taxon>Brassicales</taxon>
        <taxon>Brassicaceae</taxon>
        <taxon>Brassiceae</taxon>
        <taxon>Brassica</taxon>
    </lineage>
</organism>
<protein>
    <submittedName>
        <fullName evidence="2">(rape) hypothetical protein</fullName>
    </submittedName>
</protein>
<feature type="region of interest" description="Disordered" evidence="1">
    <location>
        <begin position="1"/>
        <end position="29"/>
    </location>
</feature>
<accession>A0A816JTC3</accession>
<evidence type="ECO:0000313" key="2">
    <source>
        <dbReference type="EMBL" id="CAF1860141.1"/>
    </source>
</evidence>
<dbReference type="AlphaFoldDB" id="A0A816JTC3"/>
<evidence type="ECO:0000256" key="1">
    <source>
        <dbReference type="SAM" id="MobiDB-lite"/>
    </source>
</evidence>
<name>A0A816JTC3_BRANA</name>
<feature type="non-terminal residue" evidence="2">
    <location>
        <position position="74"/>
    </location>
</feature>
<dbReference type="EMBL" id="HG994368">
    <property type="protein sequence ID" value="CAF1860141.1"/>
    <property type="molecule type" value="Genomic_DNA"/>
</dbReference>
<proteinExistence type="predicted"/>
<gene>
    <name evidence="2" type="ORF">DARMORV10_C04P50160.1</name>
</gene>